<dbReference type="InterPro" id="IPR001343">
    <property type="entry name" value="Hemolysn_Ca-bd"/>
</dbReference>
<dbReference type="GO" id="GO:0004714">
    <property type="term" value="F:transmembrane receptor protein tyrosine kinase activity"/>
    <property type="evidence" value="ECO:0007669"/>
    <property type="project" value="UniProtKB-EC"/>
</dbReference>
<keyword evidence="8" id="KW-0418">Kinase</keyword>
<feature type="compositionally biased region" description="Polar residues" evidence="16">
    <location>
        <begin position="737"/>
        <end position="764"/>
    </location>
</feature>
<feature type="region of interest" description="Disordered" evidence="16">
    <location>
        <begin position="721"/>
        <end position="802"/>
    </location>
</feature>
<dbReference type="PRINTS" id="PR00313">
    <property type="entry name" value="CABNDNGRPT"/>
</dbReference>
<keyword evidence="4" id="KW-0808">Transferase</keyword>
<feature type="compositionally biased region" description="Low complexity" evidence="16">
    <location>
        <begin position="675"/>
        <end position="688"/>
    </location>
</feature>
<evidence type="ECO:0000256" key="8">
    <source>
        <dbReference type="ARBA" id="ARBA00022777"/>
    </source>
</evidence>
<dbReference type="PANTHER" id="PTHR31535">
    <property type="match status" value="1"/>
</dbReference>
<evidence type="ECO:0000256" key="5">
    <source>
        <dbReference type="ARBA" id="ARBA00022692"/>
    </source>
</evidence>
<evidence type="ECO:0000256" key="13">
    <source>
        <dbReference type="ARBA" id="ARBA00023157"/>
    </source>
</evidence>
<evidence type="ECO:0000256" key="6">
    <source>
        <dbReference type="ARBA" id="ARBA00022729"/>
    </source>
</evidence>
<dbReference type="Pfam" id="PF05345">
    <property type="entry name" value="He_PIG"/>
    <property type="match status" value="2"/>
</dbReference>
<dbReference type="SUPFAM" id="SSF51120">
    <property type="entry name" value="beta-Roll"/>
    <property type="match status" value="2"/>
</dbReference>
<evidence type="ECO:0000256" key="1">
    <source>
        <dbReference type="ARBA" id="ARBA00004251"/>
    </source>
</evidence>
<evidence type="ECO:0000256" key="12">
    <source>
        <dbReference type="ARBA" id="ARBA00023137"/>
    </source>
</evidence>
<dbReference type="Pfam" id="PF12810">
    <property type="entry name" value="ALK_LTK_GRD"/>
    <property type="match status" value="1"/>
</dbReference>
<dbReference type="InterPro" id="IPR015919">
    <property type="entry name" value="Cadherin-like_sf"/>
</dbReference>
<keyword evidence="13" id="KW-1015">Disulfide bond</keyword>
<evidence type="ECO:0000256" key="10">
    <source>
        <dbReference type="ARBA" id="ARBA00022989"/>
    </source>
</evidence>
<feature type="compositionally biased region" description="Polar residues" evidence="16">
    <location>
        <begin position="788"/>
        <end position="802"/>
    </location>
</feature>
<evidence type="ECO:0000256" key="15">
    <source>
        <dbReference type="ARBA" id="ARBA00023180"/>
    </source>
</evidence>
<keyword evidence="15" id="KW-0325">Glycoprotein</keyword>
<evidence type="ECO:0000256" key="16">
    <source>
        <dbReference type="SAM" id="MobiDB-lite"/>
    </source>
</evidence>
<accession>A0AAU1IB47</accession>
<keyword evidence="6" id="KW-0732">Signal</keyword>
<evidence type="ECO:0000256" key="7">
    <source>
        <dbReference type="ARBA" id="ARBA00022741"/>
    </source>
</evidence>
<keyword evidence="14" id="KW-0675">Receptor</keyword>
<evidence type="ECO:0000256" key="9">
    <source>
        <dbReference type="ARBA" id="ARBA00022840"/>
    </source>
</evidence>
<dbReference type="SUPFAM" id="SSF49313">
    <property type="entry name" value="Cadherin-like"/>
    <property type="match status" value="2"/>
</dbReference>
<dbReference type="Gene3D" id="2.60.40.10">
    <property type="entry name" value="Immunoglobulins"/>
    <property type="match status" value="2"/>
</dbReference>
<feature type="region of interest" description="Disordered" evidence="16">
    <location>
        <begin position="1"/>
        <end position="31"/>
    </location>
</feature>
<keyword evidence="7" id="KW-0547">Nucleotide-binding</keyword>
<evidence type="ECO:0000256" key="4">
    <source>
        <dbReference type="ARBA" id="ARBA00022679"/>
    </source>
</evidence>
<dbReference type="InterPro" id="IPR018511">
    <property type="entry name" value="Hemolysin-typ_Ca-bd_CS"/>
</dbReference>
<dbReference type="PANTHER" id="PTHR31535:SF3">
    <property type="entry name" value="REGULATORY PROTEIN ZESTE"/>
    <property type="match status" value="1"/>
</dbReference>
<dbReference type="AlphaFoldDB" id="A0AAU1IB47"/>
<evidence type="ECO:0000256" key="14">
    <source>
        <dbReference type="ARBA" id="ARBA00023170"/>
    </source>
</evidence>
<sequence>MSLASMTTLFRRSGHDPVGGDSRRRGPRRPATMATALSSAGVLCIAGVMPLTLSGTAHALDNNCEPTGTTITCTYGFTGEEQTFTVPDGVTSVEVTAIGGHGGKSYQATGGQGAEVSATLAVDDVPTLYVQVGGNATTAASCENSTAVDCIGGFNGGGSSWGGGGGGGASDIRTEEDIRLVVAAGGGGGGWFGIGQFGGGGFGQCVGGLGGGAGQPGGNGQCAVGTGGAAGTATEGGGGGTPDGADGTLGSGGAGGTGGGGGGGLYGGGSGGDQVPAIPPFRSSAGGGGGGSSLDPDGGSVALTSAAPSVTITYEASAPVFADTDPAVFTLGSEGEFTVSASGVPTPALTAQGLPSWADFTDNGDGTGTVTGTPAGTDDLGTPTFTVTAENSSGTVSKEFTLTVAKAPTNVTITGTDPSHPSATDKITVTADVRAQSGVSGLPAPTGTATLTEGPGSVLAQADVSDGKAVFRDLQLPAGTYLLGVHYSGDAVYSVPTRGVSFRLDVAPSITPLTLQDATQYVPYTAQLTTGDDTDNTDFAVTDGTLPAGLELTPAGLISGTPTTAGTADFTVTATNDESDLPPATRTYHLTVSPVSCTTTGLDPHAVHIVNGTAGNDVLTGTPGNDVILGKNGNDTINGAGGNDLICAGTGNDKITTGAGNDTIDAGDGTNTVDAGNGTNTVTTGAGNDSIKTGTGNDTINAGNGTNSVQSGAGNDTITTGNGTDSIVAGAGDDTVNAGNGTNSVQGDDGNDQLTTGTGTDSIQGGNGNDTIRAGTGTNTVNGGPGNDQCTPLGTQCETLAP</sequence>
<dbReference type="GO" id="GO:0005524">
    <property type="term" value="F:ATP binding"/>
    <property type="evidence" value="ECO:0007669"/>
    <property type="project" value="UniProtKB-KW"/>
</dbReference>
<dbReference type="GO" id="GO:0005886">
    <property type="term" value="C:plasma membrane"/>
    <property type="evidence" value="ECO:0007669"/>
    <property type="project" value="UniProtKB-SubCell"/>
</dbReference>
<feature type="domain" description="ALK/LTK-like glycine-rich" evidence="17">
    <location>
        <begin position="95"/>
        <end position="293"/>
    </location>
</feature>
<evidence type="ECO:0000313" key="18">
    <source>
        <dbReference type="EMBL" id="WTP91354.1"/>
    </source>
</evidence>
<feature type="compositionally biased region" description="Gly residues" evidence="16">
    <location>
        <begin position="228"/>
        <end position="272"/>
    </location>
</feature>
<proteinExistence type="predicted"/>
<dbReference type="GO" id="GO:0005975">
    <property type="term" value="P:carbohydrate metabolic process"/>
    <property type="evidence" value="ECO:0007669"/>
    <property type="project" value="UniProtKB-ARBA"/>
</dbReference>
<organism evidence="18">
    <name type="scientific">Streptomyces sp. NBC_00180</name>
    <dbReference type="NCBI Taxonomy" id="2903632"/>
    <lineage>
        <taxon>Bacteria</taxon>
        <taxon>Bacillati</taxon>
        <taxon>Actinomycetota</taxon>
        <taxon>Actinomycetes</taxon>
        <taxon>Kitasatosporales</taxon>
        <taxon>Streptomycetaceae</taxon>
        <taxon>Streptomyces</taxon>
    </lineage>
</organism>
<keyword evidence="9" id="KW-0067">ATP-binding</keyword>
<keyword evidence="3" id="KW-1003">Cell membrane</keyword>
<dbReference type="Pfam" id="PF00353">
    <property type="entry name" value="HemolysinCabind"/>
    <property type="match status" value="5"/>
</dbReference>
<feature type="region of interest" description="Disordered" evidence="16">
    <location>
        <begin position="675"/>
        <end position="694"/>
    </location>
</feature>
<dbReference type="EMBL" id="CP108140">
    <property type="protein sequence ID" value="WTP91354.1"/>
    <property type="molecule type" value="Genomic_DNA"/>
</dbReference>
<feature type="region of interest" description="Disordered" evidence="16">
    <location>
        <begin position="228"/>
        <end position="300"/>
    </location>
</feature>
<protein>
    <recommendedName>
        <fullName evidence="2">receptor protein-tyrosine kinase</fullName>
        <ecNumber evidence="2">2.7.10.1</ecNumber>
    </recommendedName>
</protein>
<dbReference type="PROSITE" id="PS00330">
    <property type="entry name" value="HEMOLYSIN_CALCIUM"/>
    <property type="match status" value="1"/>
</dbReference>
<gene>
    <name evidence="18" type="ORF">OG477_41305</name>
</gene>
<dbReference type="InterPro" id="IPR055163">
    <property type="entry name" value="ALK/LTK-like_GRD"/>
</dbReference>
<evidence type="ECO:0000259" key="17">
    <source>
        <dbReference type="Pfam" id="PF12810"/>
    </source>
</evidence>
<dbReference type="EC" id="2.7.10.1" evidence="2"/>
<evidence type="ECO:0000256" key="2">
    <source>
        <dbReference type="ARBA" id="ARBA00011902"/>
    </source>
</evidence>
<reference evidence="18" key="1">
    <citation type="submission" date="2022-10" db="EMBL/GenBank/DDBJ databases">
        <title>The complete genomes of actinobacterial strains from the NBC collection.</title>
        <authorList>
            <person name="Joergensen T.S."/>
            <person name="Alvarez Arevalo M."/>
            <person name="Sterndorff E.B."/>
            <person name="Faurdal D."/>
            <person name="Vuksanovic O."/>
            <person name="Mourched A.-S."/>
            <person name="Charusanti P."/>
            <person name="Shaw S."/>
            <person name="Blin K."/>
            <person name="Weber T."/>
        </authorList>
    </citation>
    <scope>NUCLEOTIDE SEQUENCE</scope>
    <source>
        <strain evidence="18">NBC 00180</strain>
    </source>
</reference>
<dbReference type="Gene3D" id="2.160.20.160">
    <property type="match status" value="1"/>
</dbReference>
<dbReference type="GO" id="GO:0005509">
    <property type="term" value="F:calcium ion binding"/>
    <property type="evidence" value="ECO:0007669"/>
    <property type="project" value="InterPro"/>
</dbReference>
<evidence type="ECO:0000256" key="11">
    <source>
        <dbReference type="ARBA" id="ARBA00023136"/>
    </source>
</evidence>
<keyword evidence="10" id="KW-1133">Transmembrane helix</keyword>
<evidence type="ECO:0000256" key="3">
    <source>
        <dbReference type="ARBA" id="ARBA00022475"/>
    </source>
</evidence>
<dbReference type="InterPro" id="IPR011049">
    <property type="entry name" value="Serralysin-like_metalloprot_C"/>
</dbReference>
<keyword evidence="5" id="KW-0812">Transmembrane</keyword>
<keyword evidence="12" id="KW-0829">Tyrosine-protein kinase</keyword>
<feature type="compositionally biased region" description="Polar residues" evidence="16">
    <location>
        <begin position="1"/>
        <end position="10"/>
    </location>
</feature>
<keyword evidence="11" id="KW-0472">Membrane</keyword>
<comment type="subcellular location">
    <subcellularLocation>
        <location evidence="1">Cell membrane</location>
        <topology evidence="1">Single-pass type I membrane protein</topology>
    </subcellularLocation>
</comment>
<name>A0AAU1IB47_9ACTN</name>
<dbReference type="InterPro" id="IPR013783">
    <property type="entry name" value="Ig-like_fold"/>
</dbReference>